<dbReference type="InParanoid" id="I7MEV1"/>
<reference evidence="3" key="1">
    <citation type="journal article" date="2006" name="PLoS Biol.">
        <title>Macronuclear genome sequence of the ciliate Tetrahymena thermophila, a model eukaryote.</title>
        <authorList>
            <person name="Eisen J.A."/>
            <person name="Coyne R.S."/>
            <person name="Wu M."/>
            <person name="Wu D."/>
            <person name="Thiagarajan M."/>
            <person name="Wortman J.R."/>
            <person name="Badger J.H."/>
            <person name="Ren Q."/>
            <person name="Amedeo P."/>
            <person name="Jones K.M."/>
            <person name="Tallon L.J."/>
            <person name="Delcher A.L."/>
            <person name="Salzberg S.L."/>
            <person name="Silva J.C."/>
            <person name="Haas B.J."/>
            <person name="Majoros W.H."/>
            <person name="Farzad M."/>
            <person name="Carlton J.M."/>
            <person name="Smith R.K. Jr."/>
            <person name="Garg J."/>
            <person name="Pearlman R.E."/>
            <person name="Karrer K.M."/>
            <person name="Sun L."/>
            <person name="Manning G."/>
            <person name="Elde N.C."/>
            <person name="Turkewitz A.P."/>
            <person name="Asai D.J."/>
            <person name="Wilkes D.E."/>
            <person name="Wang Y."/>
            <person name="Cai H."/>
            <person name="Collins K."/>
            <person name="Stewart B.A."/>
            <person name="Lee S.R."/>
            <person name="Wilamowska K."/>
            <person name="Weinberg Z."/>
            <person name="Ruzzo W.L."/>
            <person name="Wloga D."/>
            <person name="Gaertig J."/>
            <person name="Frankel J."/>
            <person name="Tsao C.-C."/>
            <person name="Gorovsky M.A."/>
            <person name="Keeling P.J."/>
            <person name="Waller R.F."/>
            <person name="Patron N.J."/>
            <person name="Cherry J.M."/>
            <person name="Stover N.A."/>
            <person name="Krieger C.J."/>
            <person name="del Toro C."/>
            <person name="Ryder H.F."/>
            <person name="Williamson S.C."/>
            <person name="Barbeau R.A."/>
            <person name="Hamilton E.P."/>
            <person name="Orias E."/>
        </authorList>
    </citation>
    <scope>NUCLEOTIDE SEQUENCE [LARGE SCALE GENOMIC DNA]</scope>
    <source>
        <strain evidence="3">SB210</strain>
    </source>
</reference>
<feature type="compositionally biased region" description="Acidic residues" evidence="1">
    <location>
        <begin position="117"/>
        <end position="134"/>
    </location>
</feature>
<evidence type="ECO:0000256" key="1">
    <source>
        <dbReference type="SAM" id="MobiDB-lite"/>
    </source>
</evidence>
<accession>I7MEV1</accession>
<feature type="compositionally biased region" description="Low complexity" evidence="1">
    <location>
        <begin position="99"/>
        <end position="112"/>
    </location>
</feature>
<dbReference type="KEGG" id="tet:TTHERM_00277380"/>
<dbReference type="Proteomes" id="UP000009168">
    <property type="component" value="Unassembled WGS sequence"/>
</dbReference>
<dbReference type="EMBL" id="GG662656">
    <property type="protein sequence ID" value="EAR97853.2"/>
    <property type="molecule type" value="Genomic_DNA"/>
</dbReference>
<evidence type="ECO:0000313" key="3">
    <source>
        <dbReference type="Proteomes" id="UP000009168"/>
    </source>
</evidence>
<gene>
    <name evidence="2" type="ORF">TTHERM_00277380</name>
</gene>
<protein>
    <submittedName>
        <fullName evidence="2">Uncharacterized protein</fullName>
    </submittedName>
</protein>
<name>I7MEV1_TETTS</name>
<organism evidence="2 3">
    <name type="scientific">Tetrahymena thermophila (strain SB210)</name>
    <dbReference type="NCBI Taxonomy" id="312017"/>
    <lineage>
        <taxon>Eukaryota</taxon>
        <taxon>Sar</taxon>
        <taxon>Alveolata</taxon>
        <taxon>Ciliophora</taxon>
        <taxon>Intramacronucleata</taxon>
        <taxon>Oligohymenophorea</taxon>
        <taxon>Hymenostomatida</taxon>
        <taxon>Tetrahymenina</taxon>
        <taxon>Tetrahymenidae</taxon>
        <taxon>Tetrahymena</taxon>
    </lineage>
</organism>
<dbReference type="RefSeq" id="XP_001018098.2">
    <property type="nucleotide sequence ID" value="XM_001018098.3"/>
</dbReference>
<proteinExistence type="predicted"/>
<dbReference type="AlphaFoldDB" id="I7MEV1"/>
<feature type="region of interest" description="Disordered" evidence="1">
    <location>
        <begin position="77"/>
        <end position="140"/>
    </location>
</feature>
<dbReference type="GeneID" id="7827546"/>
<evidence type="ECO:0000313" key="2">
    <source>
        <dbReference type="EMBL" id="EAR97853.2"/>
    </source>
</evidence>
<keyword evidence="3" id="KW-1185">Reference proteome</keyword>
<sequence length="188" mass="21585">MSDFDKELIQKTEKLTIKEKEINQQENINDLEDITPNRGRFFSSMNYKEYVSKFDKPPARPKIMPLAADPIIDNEFSLDSYEQPTETRSYSQSLPMRPLELSGSSSLKSGSEQKTIEEEDEENDEEIGGIEEDPIYPIDTLPQNSEIVNNIIQNNDIIRSRSQSENASNLSIFNFCQGIRKKQNTIIN</sequence>
<feature type="compositionally biased region" description="Polar residues" evidence="1">
    <location>
        <begin position="80"/>
        <end position="94"/>
    </location>
</feature>